<dbReference type="Proteomes" id="UP000787568">
    <property type="component" value="Unassembled WGS sequence"/>
</dbReference>
<feature type="transmembrane region" description="Helical" evidence="1">
    <location>
        <begin position="103"/>
        <end position="131"/>
    </location>
</feature>
<proteinExistence type="predicted"/>
<dbReference type="AlphaFoldDB" id="A0AAJ0ZGD5"/>
<organism evidence="2 3">
    <name type="scientific">Pseudomonas chlororaphis subsp. aurantiaca</name>
    <dbReference type="NCBI Taxonomy" id="86192"/>
    <lineage>
        <taxon>Bacteria</taxon>
        <taxon>Pseudomonadati</taxon>
        <taxon>Pseudomonadota</taxon>
        <taxon>Gammaproteobacteria</taxon>
        <taxon>Pseudomonadales</taxon>
        <taxon>Pseudomonadaceae</taxon>
        <taxon>Pseudomonas</taxon>
    </lineage>
</organism>
<keyword evidence="1" id="KW-0472">Membrane</keyword>
<evidence type="ECO:0000256" key="1">
    <source>
        <dbReference type="SAM" id="Phobius"/>
    </source>
</evidence>
<dbReference type="EMBL" id="JAEEFW010000001">
    <property type="protein sequence ID" value="MBU4632024.1"/>
    <property type="molecule type" value="Genomic_DNA"/>
</dbReference>
<name>A0AAJ0ZGD5_9PSED</name>
<dbReference type="RefSeq" id="WP_124336527.1">
    <property type="nucleotide sequence ID" value="NZ_CP027717.1"/>
</dbReference>
<keyword evidence="1" id="KW-1133">Transmembrane helix</keyword>
<sequence>MSLLSTMATVLAFLFAGILAAAFILMGVFLYVGYSRMEAMLGHLENCQAIQQRKFLTHVGPWGTVMLTASIAGIMTFPGIYLRHGGVSQADLDAFPSTLKRKLILLHIVNIALVVAGVLVGGAMVVCWSYVKKGGL</sequence>
<protein>
    <recommendedName>
        <fullName evidence="4">Transmembrane protein</fullName>
    </recommendedName>
</protein>
<keyword evidence="1" id="KW-0812">Transmembrane</keyword>
<evidence type="ECO:0000313" key="3">
    <source>
        <dbReference type="Proteomes" id="UP000787568"/>
    </source>
</evidence>
<comment type="caution">
    <text evidence="2">The sequence shown here is derived from an EMBL/GenBank/DDBJ whole genome shotgun (WGS) entry which is preliminary data.</text>
</comment>
<accession>A0AAJ0ZGD5</accession>
<reference evidence="2" key="1">
    <citation type="submission" date="2020-12" db="EMBL/GenBank/DDBJ databases">
        <title>Generalized mutagenesis with transposon Tn5. A laboratory procedure for the identification of genes responsible for a bacterial phenotype and its regulation, illustrated with phenazine production in Pseudomonas chlororaphis.</title>
        <authorList>
            <person name="Muzio F."/>
            <person name="Sobrero P."/>
            <person name="Agaras B."/>
            <person name="Valverde C."/>
        </authorList>
    </citation>
    <scope>NUCLEOTIDE SEQUENCE</scope>
    <source>
        <strain evidence="2">SMMP3</strain>
    </source>
</reference>
<feature type="transmembrane region" description="Helical" evidence="1">
    <location>
        <begin position="12"/>
        <end position="34"/>
    </location>
</feature>
<evidence type="ECO:0000313" key="2">
    <source>
        <dbReference type="EMBL" id="MBU4632024.1"/>
    </source>
</evidence>
<evidence type="ECO:0008006" key="4">
    <source>
        <dbReference type="Google" id="ProtNLM"/>
    </source>
</evidence>
<feature type="transmembrane region" description="Helical" evidence="1">
    <location>
        <begin position="62"/>
        <end position="82"/>
    </location>
</feature>
<gene>
    <name evidence="2" type="ORF">I8747_04265</name>
</gene>